<dbReference type="Pfam" id="PF07995">
    <property type="entry name" value="GSDH"/>
    <property type="match status" value="1"/>
</dbReference>
<comment type="caution">
    <text evidence="2">The sequence shown here is derived from an EMBL/GenBank/DDBJ whole genome shotgun (WGS) entry which is preliminary data.</text>
</comment>
<feature type="domain" description="Glucose/Sorbosone dehydrogenase" evidence="1">
    <location>
        <begin position="24"/>
        <end position="214"/>
    </location>
</feature>
<dbReference type="Gene3D" id="3.40.30.10">
    <property type="entry name" value="Glutaredoxin"/>
    <property type="match status" value="1"/>
</dbReference>
<dbReference type="PANTHER" id="PTHR19328:SF75">
    <property type="entry name" value="ALDOSE SUGAR DEHYDROGENASE YLII"/>
    <property type="match status" value="1"/>
</dbReference>
<sequence>MADVLPYGLKIEKVLDNSVELGDLAQAPNGDLWVLEKTGLIRVFRAGLEAATLSVPVDSAGEMGLLDAAFATDYHTSGLAFIFYVDPATNGRIDNIVFDGTTLSLGSTLVDLGAFGGDNIGGGMEVGPDGKLYIATGDMGTGSNAQDDGHVGGKVLVVDLDGTNLHNLAKGIRNGRDLTIRHDTGTVYVADRGNGAVYDEVNTALLNGNFGWPGESGPGGSFDDPSWSATGAGVEGLEVINDALVYACTDANDVRQTFMAPDGVTVIGNGTFFNPNGDRDGTPDALCPNDVNALAMGNDGAMYAANTGTNPGIYRVYPDTPGPREVSAPGSPFHLTVDKDGGNVRIDWENLGTLDANVPSRNAGQHATLYQVWEGTLPISAYDHTVLTDTNGLADGPARLTASVTPGSGDRYYLVGAQGDNMEGSLGAGRTGASDYCDTIGKGIMLNNCAERWVDPTNPSVELYLKDLNPNSPTYQQMLTMSDFRGRVVRMDISSDNCFWCNVQADFIPPLDVLYRDRDLTVLTVFTETYGGVVAYPTESACATAVAVWAGAVDEAPILCDVDLNADGHGDVSWQYWHTASVPAPNDCGGTPQNFYIDQGGTIYDFVCGGELSTAGMEARIINEVNPETCE</sequence>
<evidence type="ECO:0000259" key="1">
    <source>
        <dbReference type="Pfam" id="PF07995"/>
    </source>
</evidence>
<dbReference type="PANTHER" id="PTHR19328">
    <property type="entry name" value="HEDGEHOG-INTERACTING PROTEIN"/>
    <property type="match status" value="1"/>
</dbReference>
<dbReference type="SUPFAM" id="SSF52833">
    <property type="entry name" value="Thioredoxin-like"/>
    <property type="match status" value="1"/>
</dbReference>
<dbReference type="Proteomes" id="UP000648239">
    <property type="component" value="Unassembled WGS sequence"/>
</dbReference>
<dbReference type="Gene3D" id="2.120.10.30">
    <property type="entry name" value="TolB, C-terminal domain"/>
    <property type="match status" value="1"/>
</dbReference>
<reference evidence="2 3" key="1">
    <citation type="submission" date="2020-08" db="EMBL/GenBank/DDBJ databases">
        <title>Acidobacteriota in marine sediments use diverse sulfur dissimilation pathways.</title>
        <authorList>
            <person name="Wasmund K."/>
        </authorList>
    </citation>
    <scope>NUCLEOTIDE SEQUENCE [LARGE SCALE GENOMIC DNA]</scope>
    <source>
        <strain evidence="2">MAG AM4</strain>
    </source>
</reference>
<name>A0A8J6Y0L8_9BACT</name>
<evidence type="ECO:0000313" key="2">
    <source>
        <dbReference type="EMBL" id="MBD3868078.1"/>
    </source>
</evidence>
<dbReference type="SUPFAM" id="SSF50952">
    <property type="entry name" value="Soluble quinoprotein glucose dehydrogenase"/>
    <property type="match status" value="1"/>
</dbReference>
<protein>
    <submittedName>
        <fullName evidence="2">PQQ-dependent sugar dehydrogenase</fullName>
    </submittedName>
</protein>
<dbReference type="InterPro" id="IPR036249">
    <property type="entry name" value="Thioredoxin-like_sf"/>
</dbReference>
<dbReference type="AlphaFoldDB" id="A0A8J6Y0L8"/>
<accession>A0A8J6Y0L8</accession>
<evidence type="ECO:0000313" key="3">
    <source>
        <dbReference type="Proteomes" id="UP000648239"/>
    </source>
</evidence>
<organism evidence="2 3">
    <name type="scientific">Candidatus Polarisedimenticola svalbardensis</name>
    <dbReference type="NCBI Taxonomy" id="2886004"/>
    <lineage>
        <taxon>Bacteria</taxon>
        <taxon>Pseudomonadati</taxon>
        <taxon>Acidobacteriota</taxon>
        <taxon>Candidatus Polarisedimenticolia</taxon>
        <taxon>Candidatus Polarisedimenticolales</taxon>
        <taxon>Candidatus Polarisedimenticolaceae</taxon>
        <taxon>Candidatus Polarisedimenticola</taxon>
    </lineage>
</organism>
<gene>
    <name evidence="2" type="ORF">IFK94_08130</name>
</gene>
<proteinExistence type="predicted"/>
<dbReference type="EMBL" id="JACXWD010000021">
    <property type="protein sequence ID" value="MBD3868078.1"/>
    <property type="molecule type" value="Genomic_DNA"/>
</dbReference>
<dbReference type="InterPro" id="IPR012938">
    <property type="entry name" value="Glc/Sorbosone_DH"/>
</dbReference>
<dbReference type="InterPro" id="IPR011042">
    <property type="entry name" value="6-blade_b-propeller_TolB-like"/>
</dbReference>
<dbReference type="InterPro" id="IPR011041">
    <property type="entry name" value="Quinoprot_gluc/sorb_DH_b-prop"/>
</dbReference>